<organism evidence="1 2">
    <name type="scientific">Synaphobranchus kaupii</name>
    <name type="common">Kaup's arrowtooth eel</name>
    <dbReference type="NCBI Taxonomy" id="118154"/>
    <lineage>
        <taxon>Eukaryota</taxon>
        <taxon>Metazoa</taxon>
        <taxon>Chordata</taxon>
        <taxon>Craniata</taxon>
        <taxon>Vertebrata</taxon>
        <taxon>Euteleostomi</taxon>
        <taxon>Actinopterygii</taxon>
        <taxon>Neopterygii</taxon>
        <taxon>Teleostei</taxon>
        <taxon>Anguilliformes</taxon>
        <taxon>Synaphobranchidae</taxon>
        <taxon>Synaphobranchus</taxon>
    </lineage>
</organism>
<evidence type="ECO:0000313" key="2">
    <source>
        <dbReference type="Proteomes" id="UP001152622"/>
    </source>
</evidence>
<dbReference type="EMBL" id="JAINUF010000019">
    <property type="protein sequence ID" value="KAJ8337217.1"/>
    <property type="molecule type" value="Genomic_DNA"/>
</dbReference>
<evidence type="ECO:0000313" key="1">
    <source>
        <dbReference type="EMBL" id="KAJ8337217.1"/>
    </source>
</evidence>
<protein>
    <submittedName>
        <fullName evidence="1">Uncharacterized protein</fullName>
    </submittedName>
</protein>
<name>A0A9Q1IEZ3_SYNKA</name>
<keyword evidence="2" id="KW-1185">Reference proteome</keyword>
<dbReference type="Proteomes" id="UP001152622">
    <property type="component" value="Chromosome 19"/>
</dbReference>
<comment type="caution">
    <text evidence="1">The sequence shown here is derived from an EMBL/GenBank/DDBJ whole genome shotgun (WGS) entry which is preliminary data.</text>
</comment>
<dbReference type="OrthoDB" id="6129702at2759"/>
<accession>A0A9Q1IEZ3</accession>
<gene>
    <name evidence="1" type="ORF">SKAU_G00384370</name>
</gene>
<proteinExistence type="predicted"/>
<reference evidence="1" key="1">
    <citation type="journal article" date="2023" name="Science">
        <title>Genome structures resolve the early diversification of teleost fishes.</title>
        <authorList>
            <person name="Parey E."/>
            <person name="Louis A."/>
            <person name="Montfort J."/>
            <person name="Bouchez O."/>
            <person name="Roques C."/>
            <person name="Iampietro C."/>
            <person name="Lluch J."/>
            <person name="Castinel A."/>
            <person name="Donnadieu C."/>
            <person name="Desvignes T."/>
            <person name="Floi Bucao C."/>
            <person name="Jouanno E."/>
            <person name="Wen M."/>
            <person name="Mejri S."/>
            <person name="Dirks R."/>
            <person name="Jansen H."/>
            <person name="Henkel C."/>
            <person name="Chen W.J."/>
            <person name="Zahm M."/>
            <person name="Cabau C."/>
            <person name="Klopp C."/>
            <person name="Thompson A.W."/>
            <person name="Robinson-Rechavi M."/>
            <person name="Braasch I."/>
            <person name="Lecointre G."/>
            <person name="Bobe J."/>
            <person name="Postlethwait J.H."/>
            <person name="Berthelot C."/>
            <person name="Roest Crollius H."/>
            <person name="Guiguen Y."/>
        </authorList>
    </citation>
    <scope>NUCLEOTIDE SEQUENCE</scope>
    <source>
        <strain evidence="1">WJC10195</strain>
    </source>
</reference>
<sequence length="138" mass="15362">MGSVLVVGWTNCSPYGPKMVLHIIMQIACGGHAGQWNSAVQDKVQIPDLHPTFSSDNLTAVTAMEARTTLRRAQSLKTLSTGHSEWWEGTGTGNRTVRRDRRKSVSQLVEQYQSSLELRSIDIEEDKQKVQCTSYILG</sequence>
<dbReference type="AlphaFoldDB" id="A0A9Q1IEZ3"/>